<dbReference type="InterPro" id="IPR015422">
    <property type="entry name" value="PyrdxlP-dep_Trfase_small"/>
</dbReference>
<dbReference type="AlphaFoldDB" id="A0AAD9DFK9"/>
<name>A0AAD9DFK9_9STRA</name>
<dbReference type="InterPro" id="IPR015424">
    <property type="entry name" value="PyrdxlP-dep_Trfase"/>
</dbReference>
<protein>
    <recommendedName>
        <fullName evidence="3">Aminotransferase class I/classII domain-containing protein</fullName>
    </recommendedName>
</protein>
<comment type="caution">
    <text evidence="1">The sequence shown here is derived from an EMBL/GenBank/DDBJ whole genome shotgun (WGS) entry which is preliminary data.</text>
</comment>
<dbReference type="Gene3D" id="3.90.1150.10">
    <property type="entry name" value="Aspartate Aminotransferase, domain 1"/>
    <property type="match status" value="1"/>
</dbReference>
<dbReference type="EMBL" id="JATAAI010000008">
    <property type="protein sequence ID" value="KAK1743803.1"/>
    <property type="molecule type" value="Genomic_DNA"/>
</dbReference>
<evidence type="ECO:0008006" key="3">
    <source>
        <dbReference type="Google" id="ProtNLM"/>
    </source>
</evidence>
<keyword evidence="2" id="KW-1185">Reference proteome</keyword>
<dbReference type="Proteomes" id="UP001224775">
    <property type="component" value="Unassembled WGS sequence"/>
</dbReference>
<reference evidence="1" key="1">
    <citation type="submission" date="2023-06" db="EMBL/GenBank/DDBJ databases">
        <title>Survivors Of The Sea: Transcriptome response of Skeletonema marinoi to long-term dormancy.</title>
        <authorList>
            <person name="Pinder M.I.M."/>
            <person name="Kourtchenko O."/>
            <person name="Robertson E.K."/>
            <person name="Larsson T."/>
            <person name="Maumus F."/>
            <person name="Osuna-Cruz C.M."/>
            <person name="Vancaester E."/>
            <person name="Stenow R."/>
            <person name="Vandepoele K."/>
            <person name="Ploug H."/>
            <person name="Bruchert V."/>
            <person name="Godhe A."/>
            <person name="Topel M."/>
        </authorList>
    </citation>
    <scope>NUCLEOTIDE SEQUENCE</scope>
    <source>
        <strain evidence="1">R05AC</strain>
    </source>
</reference>
<evidence type="ECO:0000313" key="2">
    <source>
        <dbReference type="Proteomes" id="UP001224775"/>
    </source>
</evidence>
<dbReference type="SUPFAM" id="SSF53383">
    <property type="entry name" value="PLP-dependent transferases"/>
    <property type="match status" value="1"/>
</dbReference>
<organism evidence="1 2">
    <name type="scientific">Skeletonema marinoi</name>
    <dbReference type="NCBI Taxonomy" id="267567"/>
    <lineage>
        <taxon>Eukaryota</taxon>
        <taxon>Sar</taxon>
        <taxon>Stramenopiles</taxon>
        <taxon>Ochrophyta</taxon>
        <taxon>Bacillariophyta</taxon>
        <taxon>Coscinodiscophyceae</taxon>
        <taxon>Thalassiosirophycidae</taxon>
        <taxon>Thalassiosirales</taxon>
        <taxon>Skeletonemataceae</taxon>
        <taxon>Skeletonema</taxon>
        <taxon>Skeletonema marinoi-dohrnii complex</taxon>
    </lineage>
</organism>
<proteinExistence type="predicted"/>
<accession>A0AAD9DFK9</accession>
<sequence>MCRMLLEEKGVAFTPGTDFEDPAGNLGDRRFRISYAGGTTVVADAMDHFKDYWPSWVKRVKDAKN</sequence>
<evidence type="ECO:0000313" key="1">
    <source>
        <dbReference type="EMBL" id="KAK1743803.1"/>
    </source>
</evidence>
<gene>
    <name evidence="1" type="ORF">QTG54_005400</name>
</gene>